<dbReference type="AlphaFoldDB" id="A0A8H6S2J1"/>
<evidence type="ECO:0000313" key="3">
    <source>
        <dbReference type="Proteomes" id="UP000636479"/>
    </source>
</evidence>
<protein>
    <submittedName>
        <fullName evidence="2">Uncharacterized protein</fullName>
    </submittedName>
</protein>
<sequence length="394" mass="44310">MANPVVNTKKRAAAIQWEKNPDWTNISLAVLKDDPKLRLKLFSDSTQDAKKEGRTKTVGADGKKQLFGQFAKKVFEHSDMKTKYPDVVTEYEKDPQRYASLLQQRYDRLRKLYREYRGKLKETGKGVEAGDEACNSIVQTRKLFPFWDDLHAFWCELPNYNPVGVSTADSGVDHAAHTEALFSSSRASSAGVDSLGEEELAEMANDPDADDDEGEEPSNFSSYASSLFGGEGEEDVALDESIPPKPSKTETKPSMPPAVSKSRSGTINKSKNTLGHATKKHAIEIFDDNTKEEAQCIEAMRNDRVTLKRKDQEIKMMRVSNKRAKLDAEDRDKDRAFREREQTYTAQQRDKDRQHEILMGLLQSGVDAKELRGMGLLPPSSLDTNDPFKLGYSM</sequence>
<feature type="compositionally biased region" description="Polar residues" evidence="1">
    <location>
        <begin position="261"/>
        <end position="275"/>
    </location>
</feature>
<keyword evidence="3" id="KW-1185">Reference proteome</keyword>
<dbReference type="OrthoDB" id="3269075at2759"/>
<proteinExistence type="predicted"/>
<dbReference type="GeneID" id="59351694"/>
<name>A0A8H6S2J1_9AGAR</name>
<feature type="region of interest" description="Disordered" evidence="1">
    <location>
        <begin position="202"/>
        <end position="275"/>
    </location>
</feature>
<dbReference type="EMBL" id="JACAZF010000013">
    <property type="protein sequence ID" value="KAF7291262.1"/>
    <property type="molecule type" value="Genomic_DNA"/>
</dbReference>
<dbReference type="RefSeq" id="XP_037214384.1">
    <property type="nucleotide sequence ID" value="XM_037369178.1"/>
</dbReference>
<evidence type="ECO:0000313" key="2">
    <source>
        <dbReference type="EMBL" id="KAF7291262.1"/>
    </source>
</evidence>
<dbReference type="Proteomes" id="UP000636479">
    <property type="component" value="Unassembled WGS sequence"/>
</dbReference>
<comment type="caution">
    <text evidence="2">The sequence shown here is derived from an EMBL/GenBank/DDBJ whole genome shotgun (WGS) entry which is preliminary data.</text>
</comment>
<feature type="compositionally biased region" description="Acidic residues" evidence="1">
    <location>
        <begin position="202"/>
        <end position="216"/>
    </location>
</feature>
<evidence type="ECO:0000256" key="1">
    <source>
        <dbReference type="SAM" id="MobiDB-lite"/>
    </source>
</evidence>
<gene>
    <name evidence="2" type="ORF">MIND_01270000</name>
</gene>
<accession>A0A8H6S2J1</accession>
<organism evidence="2 3">
    <name type="scientific">Mycena indigotica</name>
    <dbReference type="NCBI Taxonomy" id="2126181"/>
    <lineage>
        <taxon>Eukaryota</taxon>
        <taxon>Fungi</taxon>
        <taxon>Dikarya</taxon>
        <taxon>Basidiomycota</taxon>
        <taxon>Agaricomycotina</taxon>
        <taxon>Agaricomycetes</taxon>
        <taxon>Agaricomycetidae</taxon>
        <taxon>Agaricales</taxon>
        <taxon>Marasmiineae</taxon>
        <taxon>Mycenaceae</taxon>
        <taxon>Mycena</taxon>
    </lineage>
</organism>
<reference evidence="2" key="1">
    <citation type="submission" date="2020-05" db="EMBL/GenBank/DDBJ databases">
        <title>Mycena genomes resolve the evolution of fungal bioluminescence.</title>
        <authorList>
            <person name="Tsai I.J."/>
        </authorList>
    </citation>
    <scope>NUCLEOTIDE SEQUENCE</scope>
    <source>
        <strain evidence="2">171206Taipei</strain>
    </source>
</reference>